<dbReference type="PANTHER" id="PTHR47967:SF128">
    <property type="entry name" value="ASPARTIC PROTEINASE CDR1-LIKE"/>
    <property type="match status" value="1"/>
</dbReference>
<dbReference type="InterPro" id="IPR032799">
    <property type="entry name" value="TAXi_C"/>
</dbReference>
<keyword evidence="5" id="KW-0325">Glycoprotein</keyword>
<keyword evidence="6" id="KW-0732">Signal</keyword>
<sequence>MASLKTLAIVLFIFSTSLIFRPSIAGTIGGLRLKVTHRDSPDSPFYEPNATDYDRARLAFDRSQSRACYLKRALEGKSLVTGYSPSSIKSSPLNVDGEYIVTVLIGTDQQEVPLVMDTGSDLTWTQCDPCKICFKQPVPLFRPAGSGTYEQRDCTDPLCKDVNPGCSGKCTYQQTYLDGSKSSGNYATEVFFFKSAEFGLVNARPVAFGCGDNNVGMFDGHAAGVLGLGGNPPSIVSQFGDTLGHVFAYCVLSSLEPGLLVLGPSFHRPQEGLQKTPLHSSTPYILELMDISVGGVSIGVPPGTFDPTKTDQAFVIDSGIWYSYLPQDVYNKAVAAVKNAVHFPELGLPFGPFGLCYNVTTPSDILRFPEFTYHFSGDANWRVGPQNMYIGEENNVVCLAVAPDQKLGALGIRAQRDTYVEYSTLRGVLNFGPANCAEL</sequence>
<dbReference type="SUPFAM" id="SSF50630">
    <property type="entry name" value="Acid proteases"/>
    <property type="match status" value="1"/>
</dbReference>
<dbReference type="InterPro" id="IPR032861">
    <property type="entry name" value="TAXi_N"/>
</dbReference>
<evidence type="ECO:0000313" key="9">
    <source>
        <dbReference type="Proteomes" id="UP000017836"/>
    </source>
</evidence>
<name>U5DCP7_AMBTC</name>
<evidence type="ECO:0000256" key="4">
    <source>
        <dbReference type="ARBA" id="ARBA00022801"/>
    </source>
</evidence>
<gene>
    <name evidence="8" type="ORF">AMTR_s00066p00181690</name>
</gene>
<dbReference type="CDD" id="cd05476">
    <property type="entry name" value="pepsin_A_like_plant"/>
    <property type="match status" value="1"/>
</dbReference>
<dbReference type="OMA" id="GNYATEV"/>
<dbReference type="InterPro" id="IPR034161">
    <property type="entry name" value="Pepsin-like_plant"/>
</dbReference>
<dbReference type="Gene3D" id="2.40.70.10">
    <property type="entry name" value="Acid Proteases"/>
    <property type="match status" value="2"/>
</dbReference>
<keyword evidence="3" id="KW-0064">Aspartyl protease</keyword>
<evidence type="ECO:0000256" key="1">
    <source>
        <dbReference type="ARBA" id="ARBA00007447"/>
    </source>
</evidence>
<dbReference type="PROSITE" id="PS51767">
    <property type="entry name" value="PEPTIDASE_A1"/>
    <property type="match status" value="1"/>
</dbReference>
<feature type="chain" id="PRO_5004658728" description="Peptidase A1 domain-containing protein" evidence="6">
    <location>
        <begin position="26"/>
        <end position="439"/>
    </location>
</feature>
<dbReference type="Proteomes" id="UP000017836">
    <property type="component" value="Unassembled WGS sequence"/>
</dbReference>
<evidence type="ECO:0000256" key="2">
    <source>
        <dbReference type="ARBA" id="ARBA00022670"/>
    </source>
</evidence>
<dbReference type="GO" id="GO:0004190">
    <property type="term" value="F:aspartic-type endopeptidase activity"/>
    <property type="evidence" value="ECO:0000318"/>
    <property type="project" value="GO_Central"/>
</dbReference>
<feature type="domain" description="Peptidase A1" evidence="7">
    <location>
        <begin position="99"/>
        <end position="432"/>
    </location>
</feature>
<comment type="similarity">
    <text evidence="1">Belongs to the peptidase A1 family.</text>
</comment>
<dbReference type="PANTHER" id="PTHR47967">
    <property type="entry name" value="OS07G0603500 PROTEIN-RELATED"/>
    <property type="match status" value="1"/>
</dbReference>
<reference evidence="9" key="1">
    <citation type="journal article" date="2013" name="Science">
        <title>The Amborella genome and the evolution of flowering plants.</title>
        <authorList>
            <consortium name="Amborella Genome Project"/>
        </authorList>
    </citation>
    <scope>NUCLEOTIDE SEQUENCE [LARGE SCALE GENOMIC DNA]</scope>
</reference>
<dbReference type="InterPro" id="IPR021109">
    <property type="entry name" value="Peptidase_aspartic_dom_sf"/>
</dbReference>
<dbReference type="GO" id="GO:0006508">
    <property type="term" value="P:proteolysis"/>
    <property type="evidence" value="ECO:0007669"/>
    <property type="project" value="UniProtKB-KW"/>
</dbReference>
<proteinExistence type="inferred from homology"/>
<dbReference type="MEROPS" id="A01.069"/>
<dbReference type="GO" id="GO:0005576">
    <property type="term" value="C:extracellular region"/>
    <property type="evidence" value="ECO:0000318"/>
    <property type="project" value="GO_Central"/>
</dbReference>
<dbReference type="InterPro" id="IPR051708">
    <property type="entry name" value="Plant_Aspart_Prot_A1"/>
</dbReference>
<evidence type="ECO:0000256" key="6">
    <source>
        <dbReference type="SAM" id="SignalP"/>
    </source>
</evidence>
<dbReference type="KEGG" id="atr:18448719"/>
<evidence type="ECO:0000256" key="5">
    <source>
        <dbReference type="ARBA" id="ARBA00023180"/>
    </source>
</evidence>
<dbReference type="OrthoDB" id="2747330at2759"/>
<protein>
    <recommendedName>
        <fullName evidence="7">Peptidase A1 domain-containing protein</fullName>
    </recommendedName>
</protein>
<keyword evidence="4" id="KW-0378">Hydrolase</keyword>
<dbReference type="EMBL" id="KI392060">
    <property type="protein sequence ID" value="ERN20309.1"/>
    <property type="molecule type" value="Genomic_DNA"/>
</dbReference>
<dbReference type="Gramene" id="ERN20309">
    <property type="protein sequence ID" value="ERN20309"/>
    <property type="gene ID" value="AMTR_s00066p00181690"/>
</dbReference>
<accession>U5DCP7</accession>
<feature type="signal peptide" evidence="6">
    <location>
        <begin position="1"/>
        <end position="25"/>
    </location>
</feature>
<dbReference type="AlphaFoldDB" id="U5DCP7"/>
<dbReference type="HOGENOM" id="CLU_005738_8_0_1"/>
<evidence type="ECO:0000256" key="3">
    <source>
        <dbReference type="ARBA" id="ARBA00022750"/>
    </source>
</evidence>
<dbReference type="InterPro" id="IPR033121">
    <property type="entry name" value="PEPTIDASE_A1"/>
</dbReference>
<keyword evidence="2" id="KW-0645">Protease</keyword>
<organism evidence="8 9">
    <name type="scientific">Amborella trichopoda</name>
    <dbReference type="NCBI Taxonomy" id="13333"/>
    <lineage>
        <taxon>Eukaryota</taxon>
        <taxon>Viridiplantae</taxon>
        <taxon>Streptophyta</taxon>
        <taxon>Embryophyta</taxon>
        <taxon>Tracheophyta</taxon>
        <taxon>Spermatophyta</taxon>
        <taxon>Magnoliopsida</taxon>
        <taxon>Amborellales</taxon>
        <taxon>Amborellaceae</taxon>
        <taxon>Amborella</taxon>
    </lineage>
</organism>
<dbReference type="Pfam" id="PF14541">
    <property type="entry name" value="TAXi_C"/>
    <property type="match status" value="1"/>
</dbReference>
<keyword evidence="9" id="KW-1185">Reference proteome</keyword>
<dbReference type="Pfam" id="PF14543">
    <property type="entry name" value="TAXi_N"/>
    <property type="match status" value="1"/>
</dbReference>
<dbReference type="eggNOG" id="KOG1339">
    <property type="taxonomic scope" value="Eukaryota"/>
</dbReference>
<evidence type="ECO:0000259" key="7">
    <source>
        <dbReference type="PROSITE" id="PS51767"/>
    </source>
</evidence>
<evidence type="ECO:0000313" key="8">
    <source>
        <dbReference type="EMBL" id="ERN20309.1"/>
    </source>
</evidence>